<sequence>MENLAESNSTLVSKVPMLKPSEFDMWKIRIRQYILLTDYSMWDIIENGPSEAGRIGPDGKRPPPKTDGERKIRQTEMKALSTLLLAIPNEYQHQFCNCTNAQILWNALEKRFAGTKSIQRNQRDVLKQQYENFTSSKNESMTQTFDRFNKLIGELATVGVKMEQDDINRKFLRSLGDEWTMYTVSYRQSDNLEEKELDDLYNDMRVFETEVESKKKPTGYIHNAALLSTSTDTTANSEAVSTTSGVNSEKGTGTIFEAFLSSHSNNALINDDLDQLHPDDLEEMDIKWQMAMLSMRVKKFIKRSKERITRKAGKKHGESKSPMNKRILKENIKMWVPRSSKTVSTADRVSAAGGITAATSISTAENINAANTVSTSSKVNTANTVTAANTVTTPNQVSTAKHASAAKAVSTSTTSTASSKNASKPIIVTKYSKNEELKFKNLGNQQLKGKSIWHVDSGCSRHMTGNMSCLQDFKHINGGHVAFGDNLTGGKISGKGNVTKGKMTFEDVYYVDQLKYNLLSVSQVCDKQHSILFTNTECMVLAPGFKVVDESMILLRTPRKDNVYCLDMDNVYSDSSLNCLVSKSSVDESSLWHRRMCHMNFKTMNKLVKNNLVRGLPSKVFSCDDHCVACLKGKQHKTSHKTKEINSISSCLQLLHMDLFGTTNVMSIGKKSYCLVIVDDYSRFTWVYFLRTKDETSGLIKSFILRIENQTNQKVKIIRSNNGIEFKNLDLNTFYEEKGIERQYSAPRTPQQNGVAERRNRTLIEAARSLLADSKLPITFWAEAVNTTCYVQNRVLVVKQKKKTPYELLNKRKPFIGFFKPFGCPCTILNTKTHLGKFDSKAEDGFLVGYSSQSKAYRVFNSSSRIIEKSDNVKCNENTPNPIGSGPQWLFDIDSLTNSFGFSSDDYAGSGSGGSETTQVHESISKSVIFPIPTVDSVEDCEKEPSTGPSQNEEESRDEETQENKESKVAAENPSVELNDSNLEVGLNEEPSHNTRVQKNHPPQLVIGDISSPMMTRHQSRLQEMQDQQHTVLSCFLSQLEPKKAHDAMKESSWIEAMQEELLQFKLQDVWDLVDLPKGHRAIGTKWIFRNKRDERGIVIRNKARLVAQGYSQEEGIDYEEVFAPVARIEAIRLFLAYASYMKFKVYQMDVKSAFLYGSIEEEVYVCQPQGFENPSFPDRVYKLKKALYGLHQAPRAWYDTLSFYLLENGFERGVIDKTLFIKRKKKDILLVQIYVDDIIFGSTRDNMCKEFEELMHQRFKMSSMGELTFFLGLQVQQKSDGIFICQSKYV</sequence>
<organism evidence="1 2">
    <name type="scientific">Arctium lappa</name>
    <name type="common">Greater burdock</name>
    <name type="synonym">Lappa major</name>
    <dbReference type="NCBI Taxonomy" id="4217"/>
    <lineage>
        <taxon>Eukaryota</taxon>
        <taxon>Viridiplantae</taxon>
        <taxon>Streptophyta</taxon>
        <taxon>Embryophyta</taxon>
        <taxon>Tracheophyta</taxon>
        <taxon>Spermatophyta</taxon>
        <taxon>Magnoliopsida</taxon>
        <taxon>eudicotyledons</taxon>
        <taxon>Gunneridae</taxon>
        <taxon>Pentapetalae</taxon>
        <taxon>asterids</taxon>
        <taxon>campanulids</taxon>
        <taxon>Asterales</taxon>
        <taxon>Asteraceae</taxon>
        <taxon>Carduoideae</taxon>
        <taxon>Cardueae</taxon>
        <taxon>Arctiinae</taxon>
        <taxon>Arctium</taxon>
    </lineage>
</organism>
<gene>
    <name evidence="1" type="ORF">L6452_01882</name>
</gene>
<reference evidence="2" key="1">
    <citation type="journal article" date="2022" name="Mol. Ecol. Resour.">
        <title>The genomes of chicory, endive, great burdock and yacon provide insights into Asteraceae palaeo-polyploidization history and plant inulin production.</title>
        <authorList>
            <person name="Fan W."/>
            <person name="Wang S."/>
            <person name="Wang H."/>
            <person name="Wang A."/>
            <person name="Jiang F."/>
            <person name="Liu H."/>
            <person name="Zhao H."/>
            <person name="Xu D."/>
            <person name="Zhang Y."/>
        </authorList>
    </citation>
    <scope>NUCLEOTIDE SEQUENCE [LARGE SCALE GENOMIC DNA]</scope>
    <source>
        <strain evidence="2">cv. Niubang</strain>
    </source>
</reference>
<accession>A0ACB9FHC2</accession>
<dbReference type="Proteomes" id="UP001055879">
    <property type="component" value="Linkage Group LG01"/>
</dbReference>
<name>A0ACB9FHC2_ARCLA</name>
<evidence type="ECO:0000313" key="2">
    <source>
        <dbReference type="Proteomes" id="UP001055879"/>
    </source>
</evidence>
<dbReference type="EMBL" id="CM042047">
    <property type="protein sequence ID" value="KAI3770739.1"/>
    <property type="molecule type" value="Genomic_DNA"/>
</dbReference>
<protein>
    <submittedName>
        <fullName evidence="1">Uncharacterized protein</fullName>
    </submittedName>
</protein>
<reference evidence="1 2" key="2">
    <citation type="journal article" date="2022" name="Mol. Ecol. Resour.">
        <title>The genomes of chicory, endive, great burdock and yacon provide insights into Asteraceae paleo-polyploidization history and plant inulin production.</title>
        <authorList>
            <person name="Fan W."/>
            <person name="Wang S."/>
            <person name="Wang H."/>
            <person name="Wang A."/>
            <person name="Jiang F."/>
            <person name="Liu H."/>
            <person name="Zhao H."/>
            <person name="Xu D."/>
            <person name="Zhang Y."/>
        </authorList>
    </citation>
    <scope>NUCLEOTIDE SEQUENCE [LARGE SCALE GENOMIC DNA]</scope>
    <source>
        <strain evidence="2">cv. Niubang</strain>
    </source>
</reference>
<proteinExistence type="predicted"/>
<comment type="caution">
    <text evidence="1">The sequence shown here is derived from an EMBL/GenBank/DDBJ whole genome shotgun (WGS) entry which is preliminary data.</text>
</comment>
<evidence type="ECO:0000313" key="1">
    <source>
        <dbReference type="EMBL" id="KAI3770739.1"/>
    </source>
</evidence>
<keyword evidence="2" id="KW-1185">Reference proteome</keyword>